<feature type="compositionally biased region" description="Pro residues" evidence="1">
    <location>
        <begin position="281"/>
        <end position="298"/>
    </location>
</feature>
<protein>
    <submittedName>
        <fullName evidence="2">Uncharacterized protein</fullName>
    </submittedName>
</protein>
<dbReference type="PRINTS" id="PR01217">
    <property type="entry name" value="PRICHEXTENSN"/>
</dbReference>
<evidence type="ECO:0000313" key="3">
    <source>
        <dbReference type="Proteomes" id="UP001166286"/>
    </source>
</evidence>
<reference evidence="2" key="1">
    <citation type="submission" date="2023-03" db="EMBL/GenBank/DDBJ databases">
        <title>Complete genome of Cladonia borealis.</title>
        <authorList>
            <person name="Park H."/>
        </authorList>
    </citation>
    <scope>NUCLEOTIDE SEQUENCE</scope>
    <source>
        <strain evidence="2">ANT050790</strain>
    </source>
</reference>
<feature type="region of interest" description="Disordered" evidence="1">
    <location>
        <begin position="42"/>
        <end position="84"/>
    </location>
</feature>
<feature type="compositionally biased region" description="Low complexity" evidence="1">
    <location>
        <begin position="203"/>
        <end position="220"/>
    </location>
</feature>
<proteinExistence type="predicted"/>
<organism evidence="2 3">
    <name type="scientific">Cladonia borealis</name>
    <dbReference type="NCBI Taxonomy" id="184061"/>
    <lineage>
        <taxon>Eukaryota</taxon>
        <taxon>Fungi</taxon>
        <taxon>Dikarya</taxon>
        <taxon>Ascomycota</taxon>
        <taxon>Pezizomycotina</taxon>
        <taxon>Lecanoromycetes</taxon>
        <taxon>OSLEUM clade</taxon>
        <taxon>Lecanoromycetidae</taxon>
        <taxon>Lecanorales</taxon>
        <taxon>Lecanorineae</taxon>
        <taxon>Cladoniaceae</taxon>
        <taxon>Cladonia</taxon>
    </lineage>
</organism>
<accession>A0AA39QZL7</accession>
<dbReference type="Proteomes" id="UP001166286">
    <property type="component" value="Unassembled WGS sequence"/>
</dbReference>
<sequence>MTHPVEILVHVSGPSRGVDDARYRKEASGFLDFEAVGQHFLLQSEEKPKDGPSNKGVGLKARTENAKRTQSNLLKSSAQTEHAPSIHHVKNADILEHQSPRLVNCPPPQVTTPWVSKLAAPSSEISSVIETPHLLIARTPAPTLPRPRTVPTKTPTSHQPMTLRRTQSDSWQTPPSVIPNSQPTPPSSNHSPQGISSSPILKRPFAFSSSPSPTRPTESPNSKRPRLQVPSSPPPEDKSTDDNAAPPTSSHISSSPPPTPQKNHQKTPIRHPKPFSSSPPSTSPPSPLPLEINPPRPPTSTSHFKTHLTSPLIILTKSLPLNHFFHAYIVTTTRPLQTLERGHWLVTLSKFKPSEKYSPEQMIYKFWKYLLDFVGGGRAGFGVRCFREMDEEGEEVAKIYCWGEVVREVWLLLFLASHRKVLGAEAKWVDARGEVVVVMR</sequence>
<name>A0AA39QZL7_9LECA</name>
<comment type="caution">
    <text evidence="2">The sequence shown here is derived from an EMBL/GenBank/DDBJ whole genome shotgun (WGS) entry which is preliminary data.</text>
</comment>
<feature type="compositionally biased region" description="Polar residues" evidence="1">
    <location>
        <begin position="68"/>
        <end position="82"/>
    </location>
</feature>
<feature type="compositionally biased region" description="Polar residues" evidence="1">
    <location>
        <begin position="157"/>
        <end position="199"/>
    </location>
</feature>
<feature type="compositionally biased region" description="Low complexity" evidence="1">
    <location>
        <begin position="138"/>
        <end position="156"/>
    </location>
</feature>
<dbReference type="EMBL" id="JAFEKC020000014">
    <property type="protein sequence ID" value="KAK0510889.1"/>
    <property type="molecule type" value="Genomic_DNA"/>
</dbReference>
<feature type="compositionally biased region" description="Basic residues" evidence="1">
    <location>
        <begin position="263"/>
        <end position="273"/>
    </location>
</feature>
<evidence type="ECO:0000256" key="1">
    <source>
        <dbReference type="SAM" id="MobiDB-lite"/>
    </source>
</evidence>
<feature type="region of interest" description="Disordered" evidence="1">
    <location>
        <begin position="136"/>
        <end position="304"/>
    </location>
</feature>
<dbReference type="AlphaFoldDB" id="A0AA39QZL7"/>
<keyword evidence="3" id="KW-1185">Reference proteome</keyword>
<gene>
    <name evidence="2" type="ORF">JMJ35_006441</name>
</gene>
<evidence type="ECO:0000313" key="2">
    <source>
        <dbReference type="EMBL" id="KAK0510889.1"/>
    </source>
</evidence>